<protein>
    <submittedName>
        <fullName evidence="1">Uncharacterized protein</fullName>
    </submittedName>
</protein>
<dbReference type="Proteomes" id="UP000814033">
    <property type="component" value="Unassembled WGS sequence"/>
</dbReference>
<keyword evidence="2" id="KW-1185">Reference proteome</keyword>
<sequence>MPPSPAKPSTSAADPDGAAEDSEMRRIVEGFFASDIGFDIASGAQDPRTAHDVPLALPLDSWDDNSKYDDTFGLLPPSPPPRPDASVPSSDFLASEDVGHRDLPVPFAAELLYPEWLGGVLPRLQLTTTPAHIADLAVVADEDNHGPLRIDTDAANMARLHTSDVSFLTPLYSPSTSNTLSTPTFPSPTLTICSSVPSTSASEAATPPLSPIPVLAPSPPQHSPVLSCPQCDWVQANGRHSDLTRHMLTHGSPQLICTRGCGKKFRRRDGLKRHVNNRKSKCARKASRANDGLGTSTME</sequence>
<gene>
    <name evidence="1" type="ORF">FA95DRAFT_1567181</name>
</gene>
<organism evidence="1 2">
    <name type="scientific">Auriscalpium vulgare</name>
    <dbReference type="NCBI Taxonomy" id="40419"/>
    <lineage>
        <taxon>Eukaryota</taxon>
        <taxon>Fungi</taxon>
        <taxon>Dikarya</taxon>
        <taxon>Basidiomycota</taxon>
        <taxon>Agaricomycotina</taxon>
        <taxon>Agaricomycetes</taxon>
        <taxon>Russulales</taxon>
        <taxon>Auriscalpiaceae</taxon>
        <taxon>Auriscalpium</taxon>
    </lineage>
</organism>
<comment type="caution">
    <text evidence="1">The sequence shown here is derived from an EMBL/GenBank/DDBJ whole genome shotgun (WGS) entry which is preliminary data.</text>
</comment>
<dbReference type="EMBL" id="MU276308">
    <property type="protein sequence ID" value="KAI0039410.1"/>
    <property type="molecule type" value="Genomic_DNA"/>
</dbReference>
<name>A0ACB8R637_9AGAM</name>
<accession>A0ACB8R637</accession>
<evidence type="ECO:0000313" key="1">
    <source>
        <dbReference type="EMBL" id="KAI0039410.1"/>
    </source>
</evidence>
<proteinExistence type="predicted"/>
<evidence type="ECO:0000313" key="2">
    <source>
        <dbReference type="Proteomes" id="UP000814033"/>
    </source>
</evidence>
<reference evidence="1" key="1">
    <citation type="submission" date="2021-02" db="EMBL/GenBank/DDBJ databases">
        <authorList>
            <consortium name="DOE Joint Genome Institute"/>
            <person name="Ahrendt S."/>
            <person name="Looney B.P."/>
            <person name="Miyauchi S."/>
            <person name="Morin E."/>
            <person name="Drula E."/>
            <person name="Courty P.E."/>
            <person name="Chicoki N."/>
            <person name="Fauchery L."/>
            <person name="Kohler A."/>
            <person name="Kuo A."/>
            <person name="Labutti K."/>
            <person name="Pangilinan J."/>
            <person name="Lipzen A."/>
            <person name="Riley R."/>
            <person name="Andreopoulos W."/>
            <person name="He G."/>
            <person name="Johnson J."/>
            <person name="Barry K.W."/>
            <person name="Grigoriev I.V."/>
            <person name="Nagy L."/>
            <person name="Hibbett D."/>
            <person name="Henrissat B."/>
            <person name="Matheny P.B."/>
            <person name="Labbe J."/>
            <person name="Martin F."/>
        </authorList>
    </citation>
    <scope>NUCLEOTIDE SEQUENCE</scope>
    <source>
        <strain evidence="1">FP105234-sp</strain>
    </source>
</reference>
<reference evidence="1" key="2">
    <citation type="journal article" date="2022" name="New Phytol.">
        <title>Evolutionary transition to the ectomycorrhizal habit in the genomes of a hyperdiverse lineage of mushroom-forming fungi.</title>
        <authorList>
            <person name="Looney B."/>
            <person name="Miyauchi S."/>
            <person name="Morin E."/>
            <person name="Drula E."/>
            <person name="Courty P.E."/>
            <person name="Kohler A."/>
            <person name="Kuo A."/>
            <person name="LaButti K."/>
            <person name="Pangilinan J."/>
            <person name="Lipzen A."/>
            <person name="Riley R."/>
            <person name="Andreopoulos W."/>
            <person name="He G."/>
            <person name="Johnson J."/>
            <person name="Nolan M."/>
            <person name="Tritt A."/>
            <person name="Barry K.W."/>
            <person name="Grigoriev I.V."/>
            <person name="Nagy L.G."/>
            <person name="Hibbett D."/>
            <person name="Henrissat B."/>
            <person name="Matheny P.B."/>
            <person name="Labbe J."/>
            <person name="Martin F.M."/>
        </authorList>
    </citation>
    <scope>NUCLEOTIDE SEQUENCE</scope>
    <source>
        <strain evidence="1">FP105234-sp</strain>
    </source>
</reference>